<feature type="transmembrane region" description="Helical" evidence="2">
    <location>
        <begin position="24"/>
        <end position="48"/>
    </location>
</feature>
<feature type="compositionally biased region" description="Basic and acidic residues" evidence="1">
    <location>
        <begin position="109"/>
        <end position="120"/>
    </location>
</feature>
<feature type="region of interest" description="Disordered" evidence="1">
    <location>
        <begin position="109"/>
        <end position="133"/>
    </location>
</feature>
<keyword evidence="2" id="KW-0472">Membrane</keyword>
<evidence type="ECO:0000313" key="3">
    <source>
        <dbReference type="EMBL" id="PRW58374.1"/>
    </source>
</evidence>
<dbReference type="SMART" id="SM00261">
    <property type="entry name" value="FU"/>
    <property type="match status" value="5"/>
</dbReference>
<feature type="compositionally biased region" description="Gly residues" evidence="1">
    <location>
        <begin position="467"/>
        <end position="478"/>
    </location>
</feature>
<proteinExistence type="predicted"/>
<dbReference type="InterPro" id="IPR006212">
    <property type="entry name" value="Furin_repeat"/>
</dbReference>
<keyword evidence="3" id="KW-0722">Serine protease inhibitor</keyword>
<evidence type="ECO:0000313" key="4">
    <source>
        <dbReference type="Proteomes" id="UP000239899"/>
    </source>
</evidence>
<dbReference type="InterPro" id="IPR052798">
    <property type="entry name" value="Giardia_VSA"/>
</dbReference>
<keyword evidence="3" id="KW-0646">Protease inhibitor</keyword>
<keyword evidence="2" id="KW-0812">Transmembrane</keyword>
<feature type="compositionally biased region" description="Low complexity" evidence="1">
    <location>
        <begin position="450"/>
        <end position="466"/>
    </location>
</feature>
<evidence type="ECO:0000256" key="2">
    <source>
        <dbReference type="SAM" id="Phobius"/>
    </source>
</evidence>
<name>A0A2P6TWD9_CHLSO</name>
<dbReference type="PANTHER" id="PTHR23275:SF100">
    <property type="entry name" value="EGF-LIKE DOMAIN-CONTAINING PROTEIN"/>
    <property type="match status" value="1"/>
</dbReference>
<feature type="region of interest" description="Disordered" evidence="1">
    <location>
        <begin position="268"/>
        <end position="294"/>
    </location>
</feature>
<sequence>MGEPQLTFYDPNEEAEWKHTTRCVLVGVVGFTALLFAMVVPVALVWLISHGIPLDRLGDISRLKEGECLELQERMLCRRELDNFKLMGASGVLARVFCFSAGARVRSEPRRRTARARAEEPSSAPPPSGSPTAAEALAAYLGRQPLTAPVSLPPRDTSADESVPQSSTYNSAVSSLDSGGSGSAAQDPGYEADSDDDFQPPSEDSVTSRGRRFRPALRHYKAEAQQERQLADGTAGEAAGGAAVEARSEAEAAAPVGELIEQFERLSISSGSRCGSPASAGGPADSEQEPPTVPAVRAQAACPWLGTSTCTAEVHMHPPTGAPSLASGSGDSRPGTAGQLAIVAAAGAAAAVSHTAAPAGSKTVSRCSSATSMAASGSISLAHFLGGDSAAGSSRSNSFKVRRMGSTQVVVADPDSPAAHSARSTAAEGATAAGAGPSVAANPSKPPLLPKSHSGGSTGSNSNSSGSGSGSGIRGGSGRTAHLSLQPGAALVVQRRLNEIQSGHYITFEKLRSQCGNFQEPPGDLLSLMARRVFASRSSSLMQRLCSEGLLSDLQAGDSGQPTPSQGTGALHSPRAPVAAVLGLCALLAVAGTAAAACVANPEHPFDASYDPDQPDLGACRKCSDDNSTCVECYAGYSFNSTGLCDRCTQDDCAACKTGADGKLSICTECNFYWDEPPEVGTYADANGTCVSCKTAHCQECTNVNATNPTSQCTRCMTGMGVQPDGSCQPCKDADNCLWCDGDTAKCTECMSGFFIQDGVCTPCPLGCSKCTNATVCLECYYSVGDTEQGQVLDPATGKCVPCASEGCNRCPAGPDTCEDCNTGYTNTTDGKACTKCTDPHCTTCAPGEPDRCTMCAMFNETSNRLQWGADKATGKCVDCKIEHCASCQGDADTCGWCDDGFWNDEKSTKCVPCSQVLEHCTSCSTNGMEDSPTYGQALCDSCEDGWTVDDKTSKCVKSKSGKA</sequence>
<keyword evidence="2" id="KW-1133">Transmembrane helix</keyword>
<dbReference type="SMR" id="A0A2P6TWD9"/>
<feature type="compositionally biased region" description="Basic and acidic residues" evidence="1">
    <location>
        <begin position="220"/>
        <end position="230"/>
    </location>
</feature>
<dbReference type="EMBL" id="LHPG02000005">
    <property type="protein sequence ID" value="PRW58374.1"/>
    <property type="molecule type" value="Genomic_DNA"/>
</dbReference>
<dbReference type="OrthoDB" id="18487at2759"/>
<feature type="region of interest" description="Disordered" evidence="1">
    <location>
        <begin position="410"/>
        <end position="481"/>
    </location>
</feature>
<reference evidence="3 4" key="1">
    <citation type="journal article" date="2018" name="Plant J.">
        <title>Genome sequences of Chlorella sorokiniana UTEX 1602 and Micractinium conductrix SAG 241.80: implications to maltose excretion by a green alga.</title>
        <authorList>
            <person name="Arriola M.B."/>
            <person name="Velmurugan N."/>
            <person name="Zhang Y."/>
            <person name="Plunkett M.H."/>
            <person name="Hondzo H."/>
            <person name="Barney B.M."/>
        </authorList>
    </citation>
    <scope>NUCLEOTIDE SEQUENCE [LARGE SCALE GENOMIC DNA]</scope>
    <source>
        <strain evidence="4">UTEX 1602</strain>
    </source>
</reference>
<feature type="compositionally biased region" description="Basic residues" evidence="1">
    <location>
        <begin position="209"/>
        <end position="219"/>
    </location>
</feature>
<feature type="compositionally biased region" description="Low complexity" evidence="1">
    <location>
        <begin position="231"/>
        <end position="245"/>
    </location>
</feature>
<keyword evidence="4" id="KW-1185">Reference proteome</keyword>
<feature type="region of interest" description="Disordered" evidence="1">
    <location>
        <begin position="147"/>
        <end position="252"/>
    </location>
</feature>
<dbReference type="SUPFAM" id="SSF57184">
    <property type="entry name" value="Growth factor receptor domain"/>
    <property type="match status" value="3"/>
</dbReference>
<feature type="compositionally biased region" description="Low complexity" evidence="1">
    <location>
        <begin position="425"/>
        <end position="443"/>
    </location>
</feature>
<feature type="region of interest" description="Disordered" evidence="1">
    <location>
        <begin position="313"/>
        <end position="334"/>
    </location>
</feature>
<comment type="caution">
    <text evidence="3">The sequence shown here is derived from an EMBL/GenBank/DDBJ whole genome shotgun (WGS) entry which is preliminary data.</text>
</comment>
<dbReference type="AlphaFoldDB" id="A0A2P6TWD9"/>
<protein>
    <submittedName>
        <fullName evidence="3">Bowman-birk serine protease inhibitor family</fullName>
    </submittedName>
</protein>
<evidence type="ECO:0000256" key="1">
    <source>
        <dbReference type="SAM" id="MobiDB-lite"/>
    </source>
</evidence>
<dbReference type="PANTHER" id="PTHR23275">
    <property type="entry name" value="CABRIOLET.-RELATED"/>
    <property type="match status" value="1"/>
</dbReference>
<accession>A0A2P6TWD9</accession>
<organism evidence="3 4">
    <name type="scientific">Chlorella sorokiniana</name>
    <name type="common">Freshwater green alga</name>
    <dbReference type="NCBI Taxonomy" id="3076"/>
    <lineage>
        <taxon>Eukaryota</taxon>
        <taxon>Viridiplantae</taxon>
        <taxon>Chlorophyta</taxon>
        <taxon>core chlorophytes</taxon>
        <taxon>Trebouxiophyceae</taxon>
        <taxon>Chlorellales</taxon>
        <taxon>Chlorellaceae</taxon>
        <taxon>Chlorella clade</taxon>
        <taxon>Chlorella</taxon>
    </lineage>
</organism>
<dbReference type="InterPro" id="IPR009030">
    <property type="entry name" value="Growth_fac_rcpt_cys_sf"/>
</dbReference>
<dbReference type="STRING" id="3076.A0A2P6TWD9"/>
<gene>
    <name evidence="3" type="ORF">C2E21_2807</name>
</gene>
<dbReference type="Proteomes" id="UP000239899">
    <property type="component" value="Unassembled WGS sequence"/>
</dbReference>